<evidence type="ECO:0000259" key="4">
    <source>
        <dbReference type="Pfam" id="PF01272"/>
    </source>
</evidence>
<evidence type="ECO:0000313" key="6">
    <source>
        <dbReference type="EMBL" id="AMW05756.1"/>
    </source>
</evidence>
<dbReference type="AlphaFoldDB" id="A0A143BL39"/>
<name>A0A143BL39_9BACT</name>
<evidence type="ECO:0000256" key="3">
    <source>
        <dbReference type="ARBA" id="ARBA00023163"/>
    </source>
</evidence>
<feature type="domain" description="Transcription elongation factor GreA/GreB C-terminal" evidence="4">
    <location>
        <begin position="77"/>
        <end position="149"/>
    </location>
</feature>
<gene>
    <name evidence="6" type="ORF">GEMMAAP_15015</name>
</gene>
<keyword evidence="7" id="KW-1185">Reference proteome</keyword>
<dbReference type="RefSeq" id="WP_026848530.1">
    <property type="nucleotide sequence ID" value="NZ_CP011454.1"/>
</dbReference>
<dbReference type="SUPFAM" id="SSF54534">
    <property type="entry name" value="FKBP-like"/>
    <property type="match status" value="1"/>
</dbReference>
<dbReference type="Proteomes" id="UP000076404">
    <property type="component" value="Chromosome"/>
</dbReference>
<dbReference type="Gene3D" id="3.10.50.30">
    <property type="entry name" value="Transcription elongation factor, GreA/GreB, C-terminal domain"/>
    <property type="match status" value="1"/>
</dbReference>
<reference evidence="6 7" key="1">
    <citation type="journal article" date="2014" name="Proc. Natl. Acad. Sci. U.S.A.">
        <title>Functional type 2 photosynthetic reaction centers found in the rare bacterial phylum Gemmatimonadetes.</title>
        <authorList>
            <person name="Zeng Y."/>
            <person name="Feng F."/>
            <person name="Medova H."/>
            <person name="Dean J."/>
            <person name="Koblizek M."/>
        </authorList>
    </citation>
    <scope>NUCLEOTIDE SEQUENCE [LARGE SCALE GENOMIC DNA]</scope>
    <source>
        <strain evidence="6 7">AP64</strain>
    </source>
</reference>
<keyword evidence="2" id="KW-0805">Transcription regulation</keyword>
<organism evidence="6 7">
    <name type="scientific">Gemmatimonas phototrophica</name>
    <dbReference type="NCBI Taxonomy" id="1379270"/>
    <lineage>
        <taxon>Bacteria</taxon>
        <taxon>Pseudomonadati</taxon>
        <taxon>Gemmatimonadota</taxon>
        <taxon>Gemmatimonadia</taxon>
        <taxon>Gemmatimonadales</taxon>
        <taxon>Gemmatimonadaceae</taxon>
        <taxon>Gemmatimonas</taxon>
    </lineage>
</organism>
<dbReference type="GO" id="GO:0006354">
    <property type="term" value="P:DNA-templated transcription elongation"/>
    <property type="evidence" value="ECO:0007669"/>
    <property type="project" value="TreeGrafter"/>
</dbReference>
<dbReference type="PANTHER" id="PTHR30437">
    <property type="entry name" value="TRANSCRIPTION ELONGATION FACTOR GREA"/>
    <property type="match status" value="1"/>
</dbReference>
<dbReference type="Gene3D" id="1.10.287.180">
    <property type="entry name" value="Transcription elongation factor, GreA/GreB, N-terminal domain"/>
    <property type="match status" value="1"/>
</dbReference>
<dbReference type="Pfam" id="PF01272">
    <property type="entry name" value="GreA_GreB"/>
    <property type="match status" value="1"/>
</dbReference>
<keyword evidence="3" id="KW-0804">Transcription</keyword>
<evidence type="ECO:0000313" key="7">
    <source>
        <dbReference type="Proteomes" id="UP000076404"/>
    </source>
</evidence>
<accession>A0A143BL39</accession>
<dbReference type="InterPro" id="IPR036953">
    <property type="entry name" value="GreA/GreB_C_sf"/>
</dbReference>
<dbReference type="InterPro" id="IPR001437">
    <property type="entry name" value="Tscrpt_elong_fac_GreA/B_C"/>
</dbReference>
<evidence type="ECO:0000256" key="1">
    <source>
        <dbReference type="ARBA" id="ARBA00008213"/>
    </source>
</evidence>
<evidence type="ECO:0000256" key="2">
    <source>
        <dbReference type="ARBA" id="ARBA00023015"/>
    </source>
</evidence>
<dbReference type="GO" id="GO:0070063">
    <property type="term" value="F:RNA polymerase binding"/>
    <property type="evidence" value="ECO:0007669"/>
    <property type="project" value="InterPro"/>
</dbReference>
<dbReference type="PIRSF" id="PIRSF006092">
    <property type="entry name" value="GreA_GreB"/>
    <property type="match status" value="1"/>
</dbReference>
<sequence>MFQELIAQMAREVEKLQFELNVTLPAEIRKAVELGDLKENSEYKAALERQQFVQARLGQLTQRVTKLANIDITQIPATHVGLGSKVIVEDEATTQRETYELVFGDAGELQDGHVTMGSPIGRALQGKAVGDQAILKLPNRIRRLTIVELHTIHDRAADDLA</sequence>
<feature type="domain" description="Transcription elongation factor GreA/GreB N-terminal" evidence="5">
    <location>
        <begin position="3"/>
        <end position="65"/>
    </location>
</feature>
<dbReference type="OrthoDB" id="9808774at2"/>
<evidence type="ECO:0008006" key="8">
    <source>
        <dbReference type="Google" id="ProtNLM"/>
    </source>
</evidence>
<dbReference type="PANTHER" id="PTHR30437:SF4">
    <property type="entry name" value="TRANSCRIPTION ELONGATION FACTOR GREA"/>
    <property type="match status" value="1"/>
</dbReference>
<dbReference type="STRING" id="1379270.GEMMAAP_15015"/>
<dbReference type="GO" id="GO:0032784">
    <property type="term" value="P:regulation of DNA-templated transcription elongation"/>
    <property type="evidence" value="ECO:0007669"/>
    <property type="project" value="InterPro"/>
</dbReference>
<dbReference type="SUPFAM" id="SSF46557">
    <property type="entry name" value="GreA transcript cleavage protein, N-terminal domain"/>
    <property type="match status" value="1"/>
</dbReference>
<dbReference type="EMBL" id="CP011454">
    <property type="protein sequence ID" value="AMW05756.1"/>
    <property type="molecule type" value="Genomic_DNA"/>
</dbReference>
<protein>
    <recommendedName>
        <fullName evidence="8">Transcription elongation factor GreA</fullName>
    </recommendedName>
</protein>
<proteinExistence type="inferred from homology"/>
<dbReference type="Pfam" id="PF03449">
    <property type="entry name" value="GreA_GreB_N"/>
    <property type="match status" value="1"/>
</dbReference>
<dbReference type="InterPro" id="IPR018151">
    <property type="entry name" value="TF_GreA/GreB_CS"/>
</dbReference>
<dbReference type="GO" id="GO:0003677">
    <property type="term" value="F:DNA binding"/>
    <property type="evidence" value="ECO:0007669"/>
    <property type="project" value="InterPro"/>
</dbReference>
<dbReference type="InterPro" id="IPR036805">
    <property type="entry name" value="Tscrpt_elong_fac_GreA/B_N_sf"/>
</dbReference>
<comment type="similarity">
    <text evidence="1">Belongs to the GreA/GreB family.</text>
</comment>
<evidence type="ECO:0000259" key="5">
    <source>
        <dbReference type="Pfam" id="PF03449"/>
    </source>
</evidence>
<reference evidence="6 7" key="2">
    <citation type="journal article" date="2016" name="Environ. Microbiol. Rep.">
        <title>Metagenomic evidence for the presence of phototrophic Gemmatimonadetes bacteria in diverse environments.</title>
        <authorList>
            <person name="Zeng Y."/>
            <person name="Baumbach J."/>
            <person name="Barbosa E.G."/>
            <person name="Azevedo V."/>
            <person name="Zhang C."/>
            <person name="Koblizek M."/>
        </authorList>
    </citation>
    <scope>NUCLEOTIDE SEQUENCE [LARGE SCALE GENOMIC DNA]</scope>
    <source>
        <strain evidence="6 7">AP64</strain>
    </source>
</reference>
<dbReference type="InterPro" id="IPR022691">
    <property type="entry name" value="Tscrpt_elong_fac_GreA/B_N"/>
</dbReference>
<dbReference type="InterPro" id="IPR023459">
    <property type="entry name" value="Tscrpt_elong_fac_GreA/B_fam"/>
</dbReference>
<dbReference type="KEGG" id="gph:GEMMAAP_15015"/>
<dbReference type="eggNOG" id="COG0782">
    <property type="taxonomic scope" value="Bacteria"/>
</dbReference>
<dbReference type="PROSITE" id="PS00829">
    <property type="entry name" value="GREAB_1"/>
    <property type="match status" value="1"/>
</dbReference>